<reference evidence="2" key="1">
    <citation type="submission" date="2016-01" db="EMBL/GenBank/DDBJ databases">
        <authorList>
            <person name="Mitreva M."/>
            <person name="Pepin K.H."/>
            <person name="Mihindukulasuriya K.A."/>
            <person name="Fulton R."/>
            <person name="Fronick C."/>
            <person name="O'Laughlin M."/>
            <person name="Miner T."/>
            <person name="Herter B."/>
            <person name="Rosa B.A."/>
            <person name="Cordes M."/>
            <person name="Tomlinson C."/>
            <person name="Wollam A."/>
            <person name="Palsikar V.B."/>
            <person name="Mardis E.R."/>
            <person name="Wilson R.K."/>
        </authorList>
    </citation>
    <scope>NUCLEOTIDE SEQUENCE [LARGE SCALE GENOMIC DNA]</scope>
    <source>
        <strain evidence="2">KA00683</strain>
    </source>
</reference>
<dbReference type="EMBL" id="LSDK01000141">
    <property type="protein sequence ID" value="KXB73327.1"/>
    <property type="molecule type" value="Genomic_DNA"/>
</dbReference>
<organism evidence="1 2">
    <name type="scientific">Porphyromonas somerae</name>
    <dbReference type="NCBI Taxonomy" id="322095"/>
    <lineage>
        <taxon>Bacteria</taxon>
        <taxon>Pseudomonadati</taxon>
        <taxon>Bacteroidota</taxon>
        <taxon>Bacteroidia</taxon>
        <taxon>Bacteroidales</taxon>
        <taxon>Porphyromonadaceae</taxon>
        <taxon>Porphyromonas</taxon>
    </lineage>
</organism>
<proteinExistence type="predicted"/>
<protein>
    <recommendedName>
        <fullName evidence="3">Polyketide cyclase/dehydrase</fullName>
    </recommendedName>
</protein>
<dbReference type="RefSeq" id="WP_060936127.1">
    <property type="nucleotide sequence ID" value="NZ_KQ960466.1"/>
</dbReference>
<dbReference type="Gene3D" id="3.30.530.20">
    <property type="match status" value="1"/>
</dbReference>
<dbReference type="Proteomes" id="UP000070224">
    <property type="component" value="Unassembled WGS sequence"/>
</dbReference>
<keyword evidence="2" id="KW-1185">Reference proteome</keyword>
<dbReference type="AlphaFoldDB" id="A0A134B071"/>
<evidence type="ECO:0000313" key="2">
    <source>
        <dbReference type="Proteomes" id="UP000070224"/>
    </source>
</evidence>
<dbReference type="STRING" id="322095.HMPREF3185_02119"/>
<sequence length="141" mass="15872">MSDYVSSIKAIAAPRTRVYQRLSDLSGLANIQDRLPEEAREKIPIEPIDSDSCAFVVPGAGRLVLRIIEREPEGTIKLATEQSPIDLTLWIQLLEPAPGDTRLRLTLRADLNFFMRKMIGSKLNDGVEKLAEMLTMIPYNY</sequence>
<dbReference type="PATRIC" id="fig|322095.3.peg.2090"/>
<dbReference type="InterPro" id="IPR023393">
    <property type="entry name" value="START-like_dom_sf"/>
</dbReference>
<gene>
    <name evidence="1" type="ORF">HMPREF3185_02119</name>
</gene>
<evidence type="ECO:0008006" key="3">
    <source>
        <dbReference type="Google" id="ProtNLM"/>
    </source>
</evidence>
<name>A0A134B071_9PORP</name>
<accession>A0A134B071</accession>
<dbReference type="OrthoDB" id="1011799at2"/>
<dbReference type="SUPFAM" id="SSF55961">
    <property type="entry name" value="Bet v1-like"/>
    <property type="match status" value="1"/>
</dbReference>
<evidence type="ECO:0000313" key="1">
    <source>
        <dbReference type="EMBL" id="KXB73327.1"/>
    </source>
</evidence>
<comment type="caution">
    <text evidence="1">The sequence shown here is derived from an EMBL/GenBank/DDBJ whole genome shotgun (WGS) entry which is preliminary data.</text>
</comment>